<comment type="subcellular location">
    <subcellularLocation>
        <location evidence="1 12">Cytoplasm</location>
    </subcellularLocation>
</comment>
<dbReference type="InterPro" id="IPR017926">
    <property type="entry name" value="GATASE"/>
</dbReference>
<comment type="function">
    <text evidence="12">IGPS catalyzes the conversion of PRFAR and glutamine to IGP, AICAR and glutamate. The HisH subunit catalyzes the hydrolysis of glutamine to glutamate and ammonia as part of the synthesis of IGP and AICAR. The resulting ammonia molecule is channeled to the active site of HisF.</text>
</comment>
<keyword evidence="8 12" id="KW-0368">Histidine biosynthesis</keyword>
<feature type="active site" description="Nucleophile" evidence="12 13">
    <location>
        <position position="79"/>
    </location>
</feature>
<keyword evidence="4 12" id="KW-0963">Cytoplasm</keyword>
<dbReference type="Proteomes" id="UP000190080">
    <property type="component" value="Unassembled WGS sequence"/>
</dbReference>
<evidence type="ECO:0000259" key="14">
    <source>
        <dbReference type="Pfam" id="PF00117"/>
    </source>
</evidence>
<name>A0A1V4IP14_9CLOT</name>
<dbReference type="OrthoDB" id="9807137at2"/>
<evidence type="ECO:0000256" key="1">
    <source>
        <dbReference type="ARBA" id="ARBA00004496"/>
    </source>
</evidence>
<sequence length="203" mass="22334">MIGIIDYGMGNLRSVQKALESLGKDAVISSEKKVLNDCSGLILPGVGAFPDAMQNLRQNSLDEFILDYTKKGNMLLGICLGMQLLFKVGYEFHTCEGLGLLDGSIEKLTTNLKIPHMGWNNISICKDTPLLAGIRDGSYVYFVHSFYANMGNTEDLNAYADYGQRVTAVVSRDNVYGTQFHPEKSGDVGIKMLSNFAEMIKKS</sequence>
<dbReference type="InterPro" id="IPR029062">
    <property type="entry name" value="Class_I_gatase-like"/>
</dbReference>
<evidence type="ECO:0000256" key="6">
    <source>
        <dbReference type="ARBA" id="ARBA00022801"/>
    </source>
</evidence>
<dbReference type="EC" id="3.5.1.2" evidence="12"/>
<dbReference type="HAMAP" id="MF_00278">
    <property type="entry name" value="HisH"/>
    <property type="match status" value="1"/>
</dbReference>
<feature type="active site" evidence="12 13">
    <location>
        <position position="183"/>
    </location>
</feature>
<keyword evidence="15" id="KW-0808">Transferase</keyword>
<dbReference type="FunFam" id="3.40.50.880:FF:000009">
    <property type="entry name" value="Imidazole glycerol phosphate synthase subunit HisH"/>
    <property type="match status" value="1"/>
</dbReference>
<protein>
    <recommendedName>
        <fullName evidence="12">Imidazole glycerol phosphate synthase subunit HisH</fullName>
        <ecNumber evidence="12">4.3.2.10</ecNumber>
    </recommendedName>
    <alternativeName>
        <fullName evidence="12">IGP synthase glutaminase subunit</fullName>
        <ecNumber evidence="12">3.5.1.2</ecNumber>
    </alternativeName>
    <alternativeName>
        <fullName evidence="12">IGP synthase subunit HisH</fullName>
    </alternativeName>
    <alternativeName>
        <fullName evidence="12">ImGP synthase subunit HisH</fullName>
        <shortName evidence="12">IGPS subunit HisH</shortName>
    </alternativeName>
</protein>
<keyword evidence="15" id="KW-0328">Glycosyltransferase</keyword>
<evidence type="ECO:0000256" key="3">
    <source>
        <dbReference type="ARBA" id="ARBA00011152"/>
    </source>
</evidence>
<dbReference type="NCBIfam" id="TIGR01855">
    <property type="entry name" value="IMP_synth_hisH"/>
    <property type="match status" value="1"/>
</dbReference>
<dbReference type="SUPFAM" id="SSF52317">
    <property type="entry name" value="Class I glutamine amidotransferase-like"/>
    <property type="match status" value="1"/>
</dbReference>
<keyword evidence="9 12" id="KW-0456">Lyase</keyword>
<dbReference type="EC" id="4.3.2.10" evidence="12"/>
<dbReference type="GO" id="GO:0016829">
    <property type="term" value="F:lyase activity"/>
    <property type="evidence" value="ECO:0007669"/>
    <property type="project" value="UniProtKB-KW"/>
</dbReference>
<comment type="subunit">
    <text evidence="3 12">Heterodimer of HisH and HisF.</text>
</comment>
<evidence type="ECO:0000256" key="10">
    <source>
        <dbReference type="ARBA" id="ARBA00047838"/>
    </source>
</evidence>
<gene>
    <name evidence="15" type="primary">hisH1</name>
    <name evidence="12" type="synonym">hisH</name>
    <name evidence="15" type="ORF">CLORY_22220</name>
</gene>
<keyword evidence="16" id="KW-1185">Reference proteome</keyword>
<evidence type="ECO:0000256" key="5">
    <source>
        <dbReference type="ARBA" id="ARBA00022605"/>
    </source>
</evidence>
<dbReference type="RefSeq" id="WP_079424318.1">
    <property type="nucleotide sequence ID" value="NZ_MZGV01000021.1"/>
</dbReference>
<dbReference type="PROSITE" id="PS51273">
    <property type="entry name" value="GATASE_TYPE_1"/>
    <property type="match status" value="1"/>
</dbReference>
<dbReference type="Gene3D" id="3.40.50.880">
    <property type="match status" value="1"/>
</dbReference>
<accession>A0A1V4IP14</accession>
<evidence type="ECO:0000256" key="2">
    <source>
        <dbReference type="ARBA" id="ARBA00005091"/>
    </source>
</evidence>
<evidence type="ECO:0000256" key="7">
    <source>
        <dbReference type="ARBA" id="ARBA00022962"/>
    </source>
</evidence>
<dbReference type="PANTHER" id="PTHR42701:SF1">
    <property type="entry name" value="IMIDAZOLE GLYCEROL PHOSPHATE SYNTHASE SUBUNIT HISH"/>
    <property type="match status" value="1"/>
</dbReference>
<evidence type="ECO:0000256" key="4">
    <source>
        <dbReference type="ARBA" id="ARBA00022490"/>
    </source>
</evidence>
<dbReference type="EMBL" id="MZGV01000021">
    <property type="protein sequence ID" value="OPJ61540.1"/>
    <property type="molecule type" value="Genomic_DNA"/>
</dbReference>
<evidence type="ECO:0000256" key="12">
    <source>
        <dbReference type="HAMAP-Rule" id="MF_00278"/>
    </source>
</evidence>
<dbReference type="Pfam" id="PF00117">
    <property type="entry name" value="GATase"/>
    <property type="match status" value="1"/>
</dbReference>
<dbReference type="GO" id="GO:0005737">
    <property type="term" value="C:cytoplasm"/>
    <property type="evidence" value="ECO:0007669"/>
    <property type="project" value="UniProtKB-SubCell"/>
</dbReference>
<evidence type="ECO:0000256" key="8">
    <source>
        <dbReference type="ARBA" id="ARBA00023102"/>
    </source>
</evidence>
<keyword evidence="6 12" id="KW-0378">Hydrolase</keyword>
<feature type="domain" description="Glutamine amidotransferase" evidence="14">
    <location>
        <begin position="4"/>
        <end position="197"/>
    </location>
</feature>
<dbReference type="PIRSF" id="PIRSF000495">
    <property type="entry name" value="Amidotransf_hisH"/>
    <property type="match status" value="1"/>
</dbReference>
<comment type="catalytic activity">
    <reaction evidence="11 12">
        <text>L-glutamine + H2O = L-glutamate + NH4(+)</text>
        <dbReference type="Rhea" id="RHEA:15889"/>
        <dbReference type="ChEBI" id="CHEBI:15377"/>
        <dbReference type="ChEBI" id="CHEBI:28938"/>
        <dbReference type="ChEBI" id="CHEBI:29985"/>
        <dbReference type="ChEBI" id="CHEBI:58359"/>
        <dbReference type="EC" id="3.5.1.2"/>
    </reaction>
</comment>
<comment type="catalytic activity">
    <reaction evidence="10 12">
        <text>5-[(5-phospho-1-deoxy-D-ribulos-1-ylimino)methylamino]-1-(5-phospho-beta-D-ribosyl)imidazole-4-carboxamide + L-glutamine = D-erythro-1-(imidazol-4-yl)glycerol 3-phosphate + 5-amino-1-(5-phospho-beta-D-ribosyl)imidazole-4-carboxamide + L-glutamate + H(+)</text>
        <dbReference type="Rhea" id="RHEA:24793"/>
        <dbReference type="ChEBI" id="CHEBI:15378"/>
        <dbReference type="ChEBI" id="CHEBI:29985"/>
        <dbReference type="ChEBI" id="CHEBI:58278"/>
        <dbReference type="ChEBI" id="CHEBI:58359"/>
        <dbReference type="ChEBI" id="CHEBI:58475"/>
        <dbReference type="ChEBI" id="CHEBI:58525"/>
        <dbReference type="EC" id="4.3.2.10"/>
    </reaction>
</comment>
<dbReference type="GO" id="GO:0000105">
    <property type="term" value="P:L-histidine biosynthetic process"/>
    <property type="evidence" value="ECO:0007669"/>
    <property type="project" value="UniProtKB-UniRule"/>
</dbReference>
<dbReference type="CDD" id="cd01748">
    <property type="entry name" value="GATase1_IGP_Synthase"/>
    <property type="match status" value="1"/>
</dbReference>
<evidence type="ECO:0000313" key="15">
    <source>
        <dbReference type="EMBL" id="OPJ61540.1"/>
    </source>
</evidence>
<evidence type="ECO:0000256" key="13">
    <source>
        <dbReference type="PIRSR" id="PIRSR000495-1"/>
    </source>
</evidence>
<dbReference type="UniPathway" id="UPA00031">
    <property type="reaction ID" value="UER00010"/>
</dbReference>
<keyword evidence="5 12" id="KW-0028">Amino-acid biosynthesis</keyword>
<comment type="pathway">
    <text evidence="2 12">Amino-acid biosynthesis; L-histidine biosynthesis; L-histidine from 5-phospho-alpha-D-ribose 1-diphosphate: step 5/9.</text>
</comment>
<dbReference type="STRING" id="1450648.CLORY_22220"/>
<evidence type="ECO:0000313" key="16">
    <source>
        <dbReference type="Proteomes" id="UP000190080"/>
    </source>
</evidence>
<evidence type="ECO:0000256" key="11">
    <source>
        <dbReference type="ARBA" id="ARBA00049534"/>
    </source>
</evidence>
<dbReference type="AlphaFoldDB" id="A0A1V4IP14"/>
<comment type="caution">
    <text evidence="15">The sequence shown here is derived from an EMBL/GenBank/DDBJ whole genome shotgun (WGS) entry which is preliminary data.</text>
</comment>
<dbReference type="GO" id="GO:0004359">
    <property type="term" value="F:glutaminase activity"/>
    <property type="evidence" value="ECO:0007669"/>
    <property type="project" value="UniProtKB-EC"/>
</dbReference>
<feature type="active site" evidence="12 13">
    <location>
        <position position="181"/>
    </location>
</feature>
<keyword evidence="7 12" id="KW-0315">Glutamine amidotransferase</keyword>
<reference evidence="15 16" key="1">
    <citation type="submission" date="2017-03" db="EMBL/GenBank/DDBJ databases">
        <title>Genome sequence of Clostridium oryzae DSM 28571.</title>
        <authorList>
            <person name="Poehlein A."/>
            <person name="Daniel R."/>
        </authorList>
    </citation>
    <scope>NUCLEOTIDE SEQUENCE [LARGE SCALE GENOMIC DNA]</scope>
    <source>
        <strain evidence="15 16">DSM 28571</strain>
    </source>
</reference>
<organism evidence="15 16">
    <name type="scientific">Clostridium oryzae</name>
    <dbReference type="NCBI Taxonomy" id="1450648"/>
    <lineage>
        <taxon>Bacteria</taxon>
        <taxon>Bacillati</taxon>
        <taxon>Bacillota</taxon>
        <taxon>Clostridia</taxon>
        <taxon>Eubacteriales</taxon>
        <taxon>Clostridiaceae</taxon>
        <taxon>Clostridium</taxon>
    </lineage>
</organism>
<dbReference type="InterPro" id="IPR010139">
    <property type="entry name" value="Imidazole-glycPsynth_HisH"/>
</dbReference>
<dbReference type="GO" id="GO:0000107">
    <property type="term" value="F:imidazoleglycerol-phosphate synthase activity"/>
    <property type="evidence" value="ECO:0007669"/>
    <property type="project" value="UniProtKB-UniRule"/>
</dbReference>
<proteinExistence type="inferred from homology"/>
<evidence type="ECO:0000256" key="9">
    <source>
        <dbReference type="ARBA" id="ARBA00023239"/>
    </source>
</evidence>
<dbReference type="PANTHER" id="PTHR42701">
    <property type="entry name" value="IMIDAZOLE GLYCEROL PHOSPHATE SYNTHASE SUBUNIT HISH"/>
    <property type="match status" value="1"/>
</dbReference>